<reference evidence="2" key="1">
    <citation type="submission" date="2018-02" db="EMBL/GenBank/DDBJ databases">
        <title>Rhizophora mucronata_Transcriptome.</title>
        <authorList>
            <person name="Meera S.P."/>
            <person name="Sreeshan A."/>
            <person name="Augustine A."/>
        </authorList>
    </citation>
    <scope>NUCLEOTIDE SEQUENCE</scope>
    <source>
        <tissue evidence="2">Leaf</tissue>
    </source>
</reference>
<dbReference type="AlphaFoldDB" id="A0A2P2IHS9"/>
<name>A0A2P2IHS9_RHIMU</name>
<dbReference type="EMBL" id="GGEC01000297">
    <property type="protein sequence ID" value="MBW80780.1"/>
    <property type="molecule type" value="Transcribed_RNA"/>
</dbReference>
<evidence type="ECO:0000313" key="2">
    <source>
        <dbReference type="EMBL" id="MBW80780.1"/>
    </source>
</evidence>
<accession>A0A2P2IHS9</accession>
<sequence length="46" mass="5282">MDSCQEKVLSSNSPSLEHHEKRCLERNKSDDQAFGFQMDPFGSCFD</sequence>
<feature type="region of interest" description="Disordered" evidence="1">
    <location>
        <begin position="1"/>
        <end position="22"/>
    </location>
</feature>
<protein>
    <submittedName>
        <fullName evidence="2">Uncharacterized protein</fullName>
    </submittedName>
</protein>
<organism evidence="2">
    <name type="scientific">Rhizophora mucronata</name>
    <name type="common">Asiatic mangrove</name>
    <dbReference type="NCBI Taxonomy" id="61149"/>
    <lineage>
        <taxon>Eukaryota</taxon>
        <taxon>Viridiplantae</taxon>
        <taxon>Streptophyta</taxon>
        <taxon>Embryophyta</taxon>
        <taxon>Tracheophyta</taxon>
        <taxon>Spermatophyta</taxon>
        <taxon>Magnoliopsida</taxon>
        <taxon>eudicotyledons</taxon>
        <taxon>Gunneridae</taxon>
        <taxon>Pentapetalae</taxon>
        <taxon>rosids</taxon>
        <taxon>fabids</taxon>
        <taxon>Malpighiales</taxon>
        <taxon>Rhizophoraceae</taxon>
        <taxon>Rhizophora</taxon>
    </lineage>
</organism>
<proteinExistence type="predicted"/>
<evidence type="ECO:0000256" key="1">
    <source>
        <dbReference type="SAM" id="MobiDB-lite"/>
    </source>
</evidence>